<dbReference type="InterPro" id="IPR011548">
    <property type="entry name" value="HIBADH"/>
</dbReference>
<proteinExistence type="inferred from homology"/>
<comment type="similarity">
    <text evidence="2">Belongs to the HIBADH-related family. 3-hydroxyisobutyrate dehydrogenase subfamily.</text>
</comment>
<evidence type="ECO:0000259" key="9">
    <source>
        <dbReference type="Pfam" id="PF03446"/>
    </source>
</evidence>
<evidence type="ECO:0000256" key="4">
    <source>
        <dbReference type="ARBA" id="ARBA00022456"/>
    </source>
</evidence>
<dbReference type="AlphaFoldDB" id="A0A2P6VN30"/>
<dbReference type="SUPFAM" id="SSF51735">
    <property type="entry name" value="NAD(P)-binding Rossmann-fold domains"/>
    <property type="match status" value="1"/>
</dbReference>
<evidence type="ECO:0000256" key="8">
    <source>
        <dbReference type="PIRSR" id="PIRSR000103-1"/>
    </source>
</evidence>
<dbReference type="Pfam" id="PF03446">
    <property type="entry name" value="NAD_binding_2"/>
    <property type="match status" value="1"/>
</dbReference>
<evidence type="ECO:0000256" key="2">
    <source>
        <dbReference type="ARBA" id="ARBA00006013"/>
    </source>
</evidence>
<comment type="caution">
    <text evidence="11">The sequence shown here is derived from an EMBL/GenBank/DDBJ whole genome shotgun (WGS) entry which is preliminary data.</text>
</comment>
<reference evidence="11 12" key="1">
    <citation type="journal article" date="2018" name="Plant J.">
        <title>Genome sequences of Chlorella sorokiniana UTEX 1602 and Micractinium conductrix SAG 241.80: implications to maltose excretion by a green alga.</title>
        <authorList>
            <person name="Arriola M.B."/>
            <person name="Velmurugan N."/>
            <person name="Zhang Y."/>
            <person name="Plunkett M.H."/>
            <person name="Hondzo H."/>
            <person name="Barney B.M."/>
        </authorList>
    </citation>
    <scope>NUCLEOTIDE SEQUENCE [LARGE SCALE GENOMIC DNA]</scope>
    <source>
        <strain evidence="11 12">SAG 241.80</strain>
    </source>
</reference>
<dbReference type="OrthoDB" id="21615at2759"/>
<feature type="active site" evidence="8">
    <location>
        <position position="203"/>
    </location>
</feature>
<dbReference type="InterPro" id="IPR008927">
    <property type="entry name" value="6-PGluconate_DH-like_C_sf"/>
</dbReference>
<dbReference type="UniPathway" id="UPA00362"/>
<dbReference type="FunFam" id="1.10.1040.10:FF:000006">
    <property type="entry name" value="3-hydroxyisobutyrate dehydrogenase"/>
    <property type="match status" value="1"/>
</dbReference>
<dbReference type="Gene3D" id="3.40.50.720">
    <property type="entry name" value="NAD(P)-binding Rossmann-like Domain"/>
    <property type="match status" value="1"/>
</dbReference>
<sequence>MVNAFPATRTVAQRLIIGFVGIGNMGSAMATRLLGAGYRLVVCDKNEEAVQRLQMAGAKAATSPAALAATPGLSAIVSMLPSLEHVRQAYLGGDGILSVPSGELHPHLLIDCSTIDPLTAREVAAAASDATLHPNAAEAHDGQRSPLLIDAPVSGGVPGATAGSLTFMCGGEPAAVDAARPLLETMGKRIIYCGGNGTGVTAKLCNNLVLSVSMAAVSEGLALGKHLGLDPHLLSEIFNTSSARCWSSDTYNPVPGVMEGVPSSRGYKGGFSSKLMVKDLSLALKAAEHSGAAAPMAEEAHKLYSQVDPNLDFSAIYKQLYKG</sequence>
<organism evidence="11 12">
    <name type="scientific">Micractinium conductrix</name>
    <dbReference type="NCBI Taxonomy" id="554055"/>
    <lineage>
        <taxon>Eukaryota</taxon>
        <taxon>Viridiplantae</taxon>
        <taxon>Chlorophyta</taxon>
        <taxon>core chlorophytes</taxon>
        <taxon>Trebouxiophyceae</taxon>
        <taxon>Chlorellales</taxon>
        <taxon>Chlorellaceae</taxon>
        <taxon>Chlorella clade</taxon>
        <taxon>Micractinium</taxon>
    </lineage>
</organism>
<dbReference type="InterPro" id="IPR006115">
    <property type="entry name" value="6PGDH_NADP-bd"/>
</dbReference>
<feature type="domain" description="3-hydroxyisobutyrate dehydrogenase-like NAD-binding" evidence="10">
    <location>
        <begin position="197"/>
        <end position="318"/>
    </location>
</feature>
<dbReference type="GO" id="GO:0050661">
    <property type="term" value="F:NADP binding"/>
    <property type="evidence" value="ECO:0007669"/>
    <property type="project" value="InterPro"/>
</dbReference>
<dbReference type="InterPro" id="IPR013328">
    <property type="entry name" value="6PGD_dom2"/>
</dbReference>
<keyword evidence="12" id="KW-1185">Reference proteome</keyword>
<dbReference type="STRING" id="554055.A0A2P6VN30"/>
<evidence type="ECO:0000313" key="11">
    <source>
        <dbReference type="EMBL" id="PSC75511.1"/>
    </source>
</evidence>
<evidence type="ECO:0000313" key="12">
    <source>
        <dbReference type="Proteomes" id="UP000239649"/>
    </source>
</evidence>
<gene>
    <name evidence="11" type="ORF">C2E20_1490</name>
</gene>
<dbReference type="PANTHER" id="PTHR22981">
    <property type="entry name" value="3-HYDROXYISOBUTYRATE DEHYDROGENASE-RELATED"/>
    <property type="match status" value="1"/>
</dbReference>
<evidence type="ECO:0000256" key="1">
    <source>
        <dbReference type="ARBA" id="ARBA00005109"/>
    </source>
</evidence>
<comment type="catalytic activity">
    <reaction evidence="7">
        <text>3-hydroxy-2-methylpropanoate + NAD(+) = 2-methyl-3-oxopropanoate + NADH + H(+)</text>
        <dbReference type="Rhea" id="RHEA:17681"/>
        <dbReference type="ChEBI" id="CHEBI:11805"/>
        <dbReference type="ChEBI" id="CHEBI:15378"/>
        <dbReference type="ChEBI" id="CHEBI:57540"/>
        <dbReference type="ChEBI" id="CHEBI:57700"/>
        <dbReference type="ChEBI" id="CHEBI:57945"/>
        <dbReference type="EC" id="1.1.1.31"/>
    </reaction>
</comment>
<comment type="pathway">
    <text evidence="1">Amino-acid degradation; L-valine degradation.</text>
</comment>
<dbReference type="GO" id="GO:0051287">
    <property type="term" value="F:NAD binding"/>
    <property type="evidence" value="ECO:0007669"/>
    <property type="project" value="InterPro"/>
</dbReference>
<evidence type="ECO:0000256" key="3">
    <source>
        <dbReference type="ARBA" id="ARBA00012991"/>
    </source>
</evidence>
<dbReference type="GO" id="GO:0008442">
    <property type="term" value="F:3-hydroxyisobutyrate dehydrogenase activity"/>
    <property type="evidence" value="ECO:0007669"/>
    <property type="project" value="UniProtKB-EC"/>
</dbReference>
<dbReference type="SUPFAM" id="SSF48179">
    <property type="entry name" value="6-phosphogluconate dehydrogenase C-terminal domain-like"/>
    <property type="match status" value="1"/>
</dbReference>
<dbReference type="EC" id="1.1.1.31" evidence="3"/>
<dbReference type="PANTHER" id="PTHR22981:SF7">
    <property type="entry name" value="3-HYDROXYISOBUTYRATE DEHYDROGENASE, MITOCHONDRIAL"/>
    <property type="match status" value="1"/>
</dbReference>
<dbReference type="Gene3D" id="1.10.1040.10">
    <property type="entry name" value="N-(1-d-carboxylethyl)-l-norvaline Dehydrogenase, domain 2"/>
    <property type="match status" value="1"/>
</dbReference>
<evidence type="ECO:0000256" key="5">
    <source>
        <dbReference type="ARBA" id="ARBA00023002"/>
    </source>
</evidence>
<dbReference type="PIRSF" id="PIRSF000103">
    <property type="entry name" value="HIBADH"/>
    <property type="match status" value="1"/>
</dbReference>
<dbReference type="Proteomes" id="UP000239649">
    <property type="component" value="Unassembled WGS sequence"/>
</dbReference>
<keyword evidence="4" id="KW-0101">Branched-chain amino acid catabolism</keyword>
<keyword evidence="5" id="KW-0560">Oxidoreductase</keyword>
<protein>
    <recommendedName>
        <fullName evidence="3">3-hydroxyisobutyrate dehydrogenase</fullName>
        <ecNumber evidence="3">1.1.1.31</ecNumber>
    </recommendedName>
</protein>
<dbReference type="NCBIfam" id="TIGR01692">
    <property type="entry name" value="HIBADH"/>
    <property type="match status" value="1"/>
</dbReference>
<evidence type="ECO:0000259" key="10">
    <source>
        <dbReference type="Pfam" id="PF14833"/>
    </source>
</evidence>
<keyword evidence="6" id="KW-0520">NAD</keyword>
<name>A0A2P6VN30_9CHLO</name>
<dbReference type="InterPro" id="IPR036291">
    <property type="entry name" value="NAD(P)-bd_dom_sf"/>
</dbReference>
<accession>A0A2P6VN30</accession>
<dbReference type="InterPro" id="IPR015815">
    <property type="entry name" value="HIBADH-related"/>
</dbReference>
<evidence type="ECO:0000256" key="7">
    <source>
        <dbReference type="ARBA" id="ARBA00049197"/>
    </source>
</evidence>
<dbReference type="Pfam" id="PF14833">
    <property type="entry name" value="NAD_binding_11"/>
    <property type="match status" value="1"/>
</dbReference>
<evidence type="ECO:0000256" key="6">
    <source>
        <dbReference type="ARBA" id="ARBA00023027"/>
    </source>
</evidence>
<dbReference type="EMBL" id="LHPF02000002">
    <property type="protein sequence ID" value="PSC75511.1"/>
    <property type="molecule type" value="Genomic_DNA"/>
</dbReference>
<dbReference type="GO" id="GO:0006574">
    <property type="term" value="P:L-valine catabolic process"/>
    <property type="evidence" value="ECO:0007669"/>
    <property type="project" value="UniProtKB-UniPathway"/>
</dbReference>
<feature type="domain" description="6-phosphogluconate dehydrogenase NADP-binding" evidence="9">
    <location>
        <begin position="17"/>
        <end position="194"/>
    </location>
</feature>
<dbReference type="InterPro" id="IPR029154">
    <property type="entry name" value="HIBADH-like_NADP-bd"/>
</dbReference>